<sequence length="165" mass="18827">MKLAVVSAVILVVVFVAWPVSAGGYGHEEEEDDTKQGRSPTQSAEDDKPEEQDEDEGEAQIEEEQPRNRRRVQVILARPSSSSDEEEDNEVRDSHEHSNKRPSENGIPEESSDLRNKLRRKSHTIDNKHNSKDDLRSIIEESKAKRVEDSSVRPHLKPRVVDQRD</sequence>
<comment type="caution">
    <text evidence="3">The sequence shown here is derived from an EMBL/GenBank/DDBJ whole genome shotgun (WGS) entry which is preliminary data.</text>
</comment>
<evidence type="ECO:0000313" key="4">
    <source>
        <dbReference type="Proteomes" id="UP000712600"/>
    </source>
</evidence>
<reference evidence="3" key="1">
    <citation type="submission" date="2019-12" db="EMBL/GenBank/DDBJ databases">
        <title>Genome sequencing and annotation of Brassica cretica.</title>
        <authorList>
            <person name="Studholme D.J."/>
            <person name="Sarris P."/>
        </authorList>
    </citation>
    <scope>NUCLEOTIDE SEQUENCE</scope>
    <source>
        <strain evidence="3">PFS-109/04</strain>
        <tissue evidence="3">Leaf</tissue>
    </source>
</reference>
<feature type="chain" id="PRO_5035750278" description="Secreted protein" evidence="2">
    <location>
        <begin position="23"/>
        <end position="165"/>
    </location>
</feature>
<organism evidence="3 4">
    <name type="scientific">Brassica cretica</name>
    <name type="common">Mustard</name>
    <dbReference type="NCBI Taxonomy" id="69181"/>
    <lineage>
        <taxon>Eukaryota</taxon>
        <taxon>Viridiplantae</taxon>
        <taxon>Streptophyta</taxon>
        <taxon>Embryophyta</taxon>
        <taxon>Tracheophyta</taxon>
        <taxon>Spermatophyta</taxon>
        <taxon>Magnoliopsida</taxon>
        <taxon>eudicotyledons</taxon>
        <taxon>Gunneridae</taxon>
        <taxon>Pentapetalae</taxon>
        <taxon>rosids</taxon>
        <taxon>malvids</taxon>
        <taxon>Brassicales</taxon>
        <taxon>Brassicaceae</taxon>
        <taxon>Brassiceae</taxon>
        <taxon>Brassica</taxon>
    </lineage>
</organism>
<proteinExistence type="predicted"/>
<evidence type="ECO:0000256" key="2">
    <source>
        <dbReference type="SAM" id="SignalP"/>
    </source>
</evidence>
<feature type="signal peptide" evidence="2">
    <location>
        <begin position="1"/>
        <end position="22"/>
    </location>
</feature>
<protein>
    <recommendedName>
        <fullName evidence="5">Secreted protein</fullName>
    </recommendedName>
</protein>
<dbReference type="Proteomes" id="UP000712600">
    <property type="component" value="Unassembled WGS sequence"/>
</dbReference>
<evidence type="ECO:0008006" key="5">
    <source>
        <dbReference type="Google" id="ProtNLM"/>
    </source>
</evidence>
<evidence type="ECO:0000313" key="3">
    <source>
        <dbReference type="EMBL" id="KAF3538677.1"/>
    </source>
</evidence>
<evidence type="ECO:0000256" key="1">
    <source>
        <dbReference type="SAM" id="MobiDB-lite"/>
    </source>
</evidence>
<keyword evidence="2" id="KW-0732">Signal</keyword>
<feature type="compositionally biased region" description="Acidic residues" evidence="1">
    <location>
        <begin position="47"/>
        <end position="63"/>
    </location>
</feature>
<dbReference type="AlphaFoldDB" id="A0A8S9Q992"/>
<feature type="region of interest" description="Disordered" evidence="1">
    <location>
        <begin position="22"/>
        <end position="165"/>
    </location>
</feature>
<feature type="compositionally biased region" description="Basic and acidic residues" evidence="1">
    <location>
        <begin position="91"/>
        <end position="103"/>
    </location>
</feature>
<dbReference type="EMBL" id="QGKX02001290">
    <property type="protein sequence ID" value="KAF3538677.1"/>
    <property type="molecule type" value="Genomic_DNA"/>
</dbReference>
<name>A0A8S9Q992_BRACR</name>
<feature type="compositionally biased region" description="Basic and acidic residues" evidence="1">
    <location>
        <begin position="123"/>
        <end position="152"/>
    </location>
</feature>
<gene>
    <name evidence="3" type="ORF">F2Q69_00023487</name>
</gene>
<accession>A0A8S9Q992</accession>